<evidence type="ECO:0000256" key="4">
    <source>
        <dbReference type="ARBA" id="ARBA00022764"/>
    </source>
</evidence>
<accession>A0A949TLN5</accession>
<evidence type="ECO:0000313" key="7">
    <source>
        <dbReference type="EMBL" id="MBV7272732.1"/>
    </source>
</evidence>
<dbReference type="InterPro" id="IPR044085">
    <property type="entry name" value="MglB-like_PBP1"/>
</dbReference>
<comment type="caution">
    <text evidence="7">The sequence shown here is derived from an EMBL/GenBank/DDBJ whole genome shotgun (WGS) entry which is preliminary data.</text>
</comment>
<proteinExistence type="predicted"/>
<organism evidence="7 8">
    <name type="scientific">Clostridium thailandense</name>
    <dbReference type="NCBI Taxonomy" id="2794346"/>
    <lineage>
        <taxon>Bacteria</taxon>
        <taxon>Bacillati</taxon>
        <taxon>Bacillota</taxon>
        <taxon>Clostridia</taxon>
        <taxon>Eubacteriales</taxon>
        <taxon>Clostridiaceae</taxon>
        <taxon>Clostridium</taxon>
    </lineage>
</organism>
<dbReference type="AlphaFoldDB" id="A0A949TLN5"/>
<evidence type="ECO:0000256" key="1">
    <source>
        <dbReference type="ARBA" id="ARBA00004196"/>
    </source>
</evidence>
<dbReference type="Pfam" id="PF13407">
    <property type="entry name" value="Peripla_BP_4"/>
    <property type="match status" value="1"/>
</dbReference>
<keyword evidence="3" id="KW-0732">Signal</keyword>
<reference evidence="7" key="1">
    <citation type="submission" date="2020-12" db="EMBL/GenBank/DDBJ databases">
        <title>Clostridium thailandense sp. nov., a novel acetogenic bacterium isolated from peat land soil in Thailand.</title>
        <authorList>
            <person name="Chaikitkaew S."/>
            <person name="Birkeland N.K."/>
        </authorList>
    </citation>
    <scope>NUCLEOTIDE SEQUENCE</scope>
    <source>
        <strain evidence="7">PL3</strain>
    </source>
</reference>
<dbReference type="PROSITE" id="PS51257">
    <property type="entry name" value="PROKAR_LIPOPROTEIN"/>
    <property type="match status" value="1"/>
</dbReference>
<dbReference type="EMBL" id="JAEEGC010000032">
    <property type="protein sequence ID" value="MBV7272732.1"/>
    <property type="molecule type" value="Genomic_DNA"/>
</dbReference>
<dbReference type="InterPro" id="IPR025997">
    <property type="entry name" value="SBP_2_dom"/>
</dbReference>
<comment type="subcellular location">
    <subcellularLocation>
        <location evidence="1">Cell envelope</location>
    </subcellularLocation>
</comment>
<evidence type="ECO:0000313" key="8">
    <source>
        <dbReference type="Proteomes" id="UP000694308"/>
    </source>
</evidence>
<dbReference type="InterPro" id="IPR050555">
    <property type="entry name" value="Bact_Solute-Bind_Prot2"/>
</dbReference>
<sequence length="339" mass="37435">MKFRIRLYIVSILILSFFFTGCLSMKASTVNLGKKANIGVVVASFDDTWITSVRNQLYSMANDKVNVDIWSADNSEQTQNQKIDLLISRKVDVLAINLVEKSSAAAIIKKAQKANIPIIFFNIEPSAEDLKLWDKVYYVGAKGEQSGEMQGEILSNYFKSHPTKDGIIHYVMLKGPDSHQDAISRSKYSIEAIKASGFKVEKLSEEIAEWNREKADGKMKNILETQGDKIDCVIANNDDMALGAIDALKDKGYFMNGKYIPVVGVDATSAALGCIKTGTLLGTVFNDASSQGKAIFNLANVLANSKSPNKESVGYAITDNKYIWIDYKVILKENVNDVN</sequence>
<evidence type="ECO:0000256" key="3">
    <source>
        <dbReference type="ARBA" id="ARBA00022729"/>
    </source>
</evidence>
<feature type="domain" description="Periplasmic binding protein" evidence="6">
    <location>
        <begin position="38"/>
        <end position="306"/>
    </location>
</feature>
<evidence type="ECO:0000256" key="2">
    <source>
        <dbReference type="ARBA" id="ARBA00022448"/>
    </source>
</evidence>
<dbReference type="CDD" id="cd01539">
    <property type="entry name" value="PBP1_GGBP"/>
    <property type="match status" value="1"/>
</dbReference>
<keyword evidence="4" id="KW-0574">Periplasm</keyword>
<dbReference type="RefSeq" id="WP_218319766.1">
    <property type="nucleotide sequence ID" value="NZ_JAEEGC010000032.1"/>
</dbReference>
<keyword evidence="2" id="KW-0813">Transport</keyword>
<dbReference type="Proteomes" id="UP000694308">
    <property type="component" value="Unassembled WGS sequence"/>
</dbReference>
<keyword evidence="8" id="KW-1185">Reference proteome</keyword>
<dbReference type="GO" id="GO:0030288">
    <property type="term" value="C:outer membrane-bounded periplasmic space"/>
    <property type="evidence" value="ECO:0007669"/>
    <property type="project" value="TreeGrafter"/>
</dbReference>
<name>A0A949TLN5_9CLOT</name>
<dbReference type="GO" id="GO:0030246">
    <property type="term" value="F:carbohydrate binding"/>
    <property type="evidence" value="ECO:0007669"/>
    <property type="project" value="InterPro"/>
</dbReference>
<gene>
    <name evidence="7" type="ORF">I6U48_07335</name>
</gene>
<dbReference type="PANTHER" id="PTHR30036">
    <property type="entry name" value="D-XYLOSE-BINDING PERIPLASMIC PROTEIN"/>
    <property type="match status" value="1"/>
</dbReference>
<keyword evidence="5" id="KW-0106">Calcium</keyword>
<protein>
    <submittedName>
        <fullName evidence="7">Galactose ABC transporter substrate-binding protein</fullName>
    </submittedName>
</protein>
<evidence type="ECO:0000256" key="5">
    <source>
        <dbReference type="ARBA" id="ARBA00022837"/>
    </source>
</evidence>
<evidence type="ECO:0000259" key="6">
    <source>
        <dbReference type="Pfam" id="PF13407"/>
    </source>
</evidence>
<dbReference type="PANTHER" id="PTHR30036:SF2">
    <property type="entry name" value="D-GALACTOSE_METHYL-GALACTOSIDE BINDING PERIPLASMIC PROTEIN MGLB"/>
    <property type="match status" value="1"/>
</dbReference>